<dbReference type="InterPro" id="IPR037185">
    <property type="entry name" value="EmrE-like"/>
</dbReference>
<sequence>MAWIYLILAGLFEIGWPVGLKMAQVPETRWSGVGIAVAFMAVSGFLLWLAQRHIPIGTAYAVWTGIGAAGTFLVGVLYYGDPTSVARYFGVALLLPGHHAQARPLRGGRQSQAAGLIQALDALST</sequence>
<dbReference type="PANTHER" id="PTHR30561:SF0">
    <property type="entry name" value="GUANIDINIUM EXPORTER"/>
    <property type="match status" value="1"/>
</dbReference>
<dbReference type="InterPro" id="IPR000390">
    <property type="entry name" value="Small_drug/metabolite_transptr"/>
</dbReference>
<dbReference type="Gene3D" id="1.10.3730.20">
    <property type="match status" value="1"/>
</dbReference>
<keyword evidence="2" id="KW-0813">Transport</keyword>
<proteinExistence type="inferred from homology"/>
<evidence type="ECO:0000256" key="5">
    <source>
        <dbReference type="ARBA" id="ARBA00022989"/>
    </source>
</evidence>
<dbReference type="PANTHER" id="PTHR30561">
    <property type="entry name" value="SMR FAMILY PROTON-DEPENDENT DRUG EFFLUX TRANSPORTER SUGE"/>
    <property type="match status" value="1"/>
</dbReference>
<name>A0A0M5L5B7_PSEAI</name>
<evidence type="ECO:0000256" key="7">
    <source>
        <dbReference type="ARBA" id="ARBA00038151"/>
    </source>
</evidence>
<keyword evidence="3" id="KW-1003">Cell membrane</keyword>
<comment type="similarity">
    <text evidence="7">Belongs to the drug/metabolite transporter (DMT) superfamily. Small multidrug resistance (SMR) (TC 2.A.7.1) family. Gdx/SugE subfamily.</text>
</comment>
<gene>
    <name evidence="11" type="primary">smr2</name>
</gene>
<evidence type="ECO:0000256" key="6">
    <source>
        <dbReference type="ARBA" id="ARBA00023136"/>
    </source>
</evidence>
<evidence type="ECO:0000256" key="9">
    <source>
        <dbReference type="RuleBase" id="RU003942"/>
    </source>
</evidence>
<dbReference type="Pfam" id="PF00893">
    <property type="entry name" value="Multi_Drug_Res"/>
    <property type="match status" value="1"/>
</dbReference>
<evidence type="ECO:0000256" key="3">
    <source>
        <dbReference type="ARBA" id="ARBA00022475"/>
    </source>
</evidence>
<keyword evidence="4 9" id="KW-0812">Transmembrane</keyword>
<evidence type="ECO:0000256" key="1">
    <source>
        <dbReference type="ARBA" id="ARBA00004651"/>
    </source>
</evidence>
<comment type="subcellular location">
    <subcellularLocation>
        <location evidence="1 9">Cell membrane</location>
        <topology evidence="1 9">Multi-pass membrane protein</topology>
    </subcellularLocation>
</comment>
<evidence type="ECO:0000256" key="4">
    <source>
        <dbReference type="ARBA" id="ARBA00022692"/>
    </source>
</evidence>
<keyword evidence="5 10" id="KW-1133">Transmembrane helix</keyword>
<dbReference type="GO" id="GO:0022857">
    <property type="term" value="F:transmembrane transporter activity"/>
    <property type="evidence" value="ECO:0007669"/>
    <property type="project" value="InterPro"/>
</dbReference>
<evidence type="ECO:0000256" key="8">
    <source>
        <dbReference type="ARBA" id="ARBA00039168"/>
    </source>
</evidence>
<protein>
    <recommendedName>
        <fullName evidence="8">Guanidinium exporter</fullName>
    </recommendedName>
</protein>
<evidence type="ECO:0000313" key="11">
    <source>
        <dbReference type="EMBL" id="ALE32151.1"/>
    </source>
</evidence>
<evidence type="ECO:0000256" key="2">
    <source>
        <dbReference type="ARBA" id="ARBA00022448"/>
    </source>
</evidence>
<keyword evidence="6 10" id="KW-0472">Membrane</keyword>
<dbReference type="GO" id="GO:0005886">
    <property type="term" value="C:plasma membrane"/>
    <property type="evidence" value="ECO:0007669"/>
    <property type="project" value="UniProtKB-SubCell"/>
</dbReference>
<dbReference type="SUPFAM" id="SSF103481">
    <property type="entry name" value="Multidrug resistance efflux transporter EmrE"/>
    <property type="match status" value="1"/>
</dbReference>
<dbReference type="InterPro" id="IPR045324">
    <property type="entry name" value="Small_multidrug_res"/>
</dbReference>
<accession>A0A0M5L5B7</accession>
<dbReference type="EMBL" id="KP754008">
    <property type="protein sequence ID" value="ALE32151.1"/>
    <property type="molecule type" value="Genomic_DNA"/>
</dbReference>
<reference evidence="11" key="1">
    <citation type="journal article" date="2014" name="Antimicrob. Agents Chemother.">
        <title>Comparison of local features from two Spanish hospitals reveals common and specific traits at multiple levels of the molecular epidemiology of metallo-?-lactamase-producing Pseudomonas spp.</title>
        <authorList>
            <person name="Viedma E."/>
            <person name="Estepa V."/>
            <person name="Juan C."/>
            <person name="Castillo-Vera J."/>
            <person name="Rojo-Bezares B."/>
            <person name="Seral C."/>
            <person name="Castillo F.J."/>
            <person name="Saenz Y."/>
            <person name="Torres C."/>
            <person name="Chaves F."/>
            <person name="Oliver A."/>
        </authorList>
    </citation>
    <scope>NUCLEOTIDE SEQUENCE</scope>
    <source>
        <strain evidence="11">PA12</strain>
    </source>
</reference>
<dbReference type="AlphaFoldDB" id="A0A0M5L5B7"/>
<organism evidence="11">
    <name type="scientific">Pseudomonas aeruginosa</name>
    <dbReference type="NCBI Taxonomy" id="287"/>
    <lineage>
        <taxon>Bacteria</taxon>
        <taxon>Pseudomonadati</taxon>
        <taxon>Pseudomonadota</taxon>
        <taxon>Gammaproteobacteria</taxon>
        <taxon>Pseudomonadales</taxon>
        <taxon>Pseudomonadaceae</taxon>
        <taxon>Pseudomonas</taxon>
    </lineage>
</organism>
<feature type="transmembrane region" description="Helical" evidence="10">
    <location>
        <begin position="33"/>
        <end position="50"/>
    </location>
</feature>
<evidence type="ECO:0000256" key="10">
    <source>
        <dbReference type="SAM" id="Phobius"/>
    </source>
</evidence>
<reference evidence="11" key="2">
    <citation type="submission" date="2015-01" db="EMBL/GenBank/DDBJ databases">
        <authorList>
            <person name="Xiang T."/>
            <person name="Song Y."/>
            <person name="Huang L."/>
            <person name="Wang B."/>
            <person name="Wu P."/>
        </authorList>
    </citation>
    <scope>NUCLEOTIDE SEQUENCE</scope>
    <source>
        <strain evidence="11">PA12</strain>
    </source>
</reference>
<feature type="transmembrane region" description="Helical" evidence="10">
    <location>
        <begin position="57"/>
        <end position="79"/>
    </location>
</feature>